<evidence type="ECO:0000313" key="2">
    <source>
        <dbReference type="EMBL" id="SIS98688.1"/>
    </source>
</evidence>
<keyword evidence="1" id="KW-0812">Transmembrane</keyword>
<evidence type="ECO:0008006" key="4">
    <source>
        <dbReference type="Google" id="ProtNLM"/>
    </source>
</evidence>
<keyword evidence="1" id="KW-0472">Membrane</keyword>
<reference evidence="3" key="1">
    <citation type="submission" date="2017-01" db="EMBL/GenBank/DDBJ databases">
        <authorList>
            <person name="Varghese N."/>
            <person name="Submissions S."/>
        </authorList>
    </citation>
    <scope>NUCLEOTIDE SEQUENCE [LARGE SCALE GENOMIC DNA]</scope>
    <source>
        <strain evidence="3">DSM 24913</strain>
    </source>
</reference>
<proteinExistence type="predicted"/>
<feature type="transmembrane region" description="Helical" evidence="1">
    <location>
        <begin position="47"/>
        <end position="64"/>
    </location>
</feature>
<keyword evidence="1" id="KW-1133">Transmembrane helix</keyword>
<dbReference type="RefSeq" id="WP_076516368.1">
    <property type="nucleotide sequence ID" value="NZ_CAJWBH010000007.1"/>
</dbReference>
<dbReference type="EMBL" id="FTOH01000007">
    <property type="protein sequence ID" value="SIS98688.1"/>
    <property type="molecule type" value="Genomic_DNA"/>
</dbReference>
<gene>
    <name evidence="2" type="ORF">SAMN05421686_10775</name>
</gene>
<dbReference type="AlphaFoldDB" id="A0A1N7NKE5"/>
<feature type="transmembrane region" description="Helical" evidence="1">
    <location>
        <begin position="120"/>
        <end position="144"/>
    </location>
</feature>
<dbReference type="STRING" id="484498.SAMN05421686_10775"/>
<organism evidence="2 3">
    <name type="scientific">Thalassolituus maritimus</name>
    <dbReference type="NCBI Taxonomy" id="484498"/>
    <lineage>
        <taxon>Bacteria</taxon>
        <taxon>Pseudomonadati</taxon>
        <taxon>Pseudomonadota</taxon>
        <taxon>Gammaproteobacteria</taxon>
        <taxon>Oceanospirillales</taxon>
        <taxon>Oceanospirillaceae</taxon>
        <taxon>Thalassolituus</taxon>
    </lineage>
</organism>
<dbReference type="OrthoDB" id="345818at2"/>
<accession>A0A1N7NKE5</accession>
<feature type="transmembrane region" description="Helical" evidence="1">
    <location>
        <begin position="70"/>
        <end position="92"/>
    </location>
</feature>
<evidence type="ECO:0000313" key="3">
    <source>
        <dbReference type="Proteomes" id="UP000185639"/>
    </source>
</evidence>
<keyword evidence="3" id="KW-1185">Reference proteome</keyword>
<protein>
    <recommendedName>
        <fullName evidence="4">Integral membrane protein</fullName>
    </recommendedName>
</protein>
<dbReference type="Proteomes" id="UP000185639">
    <property type="component" value="Unassembled WGS sequence"/>
</dbReference>
<name>A0A1N7NKE5_9GAMM</name>
<sequence>MSAAVISILSAGLFFLFGLITGVIKYQQIVASPKGRAHIYIDVCHRASLMYAFACVLIYQFVLISELADWLEVLAVILLVGYFATAVISYFIHGIKQDTRNQLHLSDGEKPTFVHKSIPVYMWTLIAAEIGGFLILFYGVVIALV</sequence>
<evidence type="ECO:0000256" key="1">
    <source>
        <dbReference type="SAM" id="Phobius"/>
    </source>
</evidence>
<feature type="transmembrane region" description="Helical" evidence="1">
    <location>
        <begin position="6"/>
        <end position="26"/>
    </location>
</feature>